<dbReference type="PRINTS" id="PR00723">
    <property type="entry name" value="SUBTILISIN"/>
</dbReference>
<dbReference type="GO" id="GO:0005975">
    <property type="term" value="P:carbohydrate metabolic process"/>
    <property type="evidence" value="ECO:0007669"/>
    <property type="project" value="UniProtKB-ARBA"/>
</dbReference>
<dbReference type="InterPro" id="IPR035986">
    <property type="entry name" value="PKD_dom_sf"/>
</dbReference>
<dbReference type="InterPro" id="IPR022409">
    <property type="entry name" value="PKD/Chitinase_dom"/>
</dbReference>
<reference evidence="8 9" key="1">
    <citation type="submission" date="2018-03" db="EMBL/GenBank/DDBJ databases">
        <title>Aquarubrobacter algicola gen. nov., sp. nov., a novel actinobacterium isolated from shallow eutrophic lake during the end of cyanobacterial harmful algal blooms.</title>
        <authorList>
            <person name="Chun S.J."/>
        </authorList>
    </citation>
    <scope>NUCLEOTIDE SEQUENCE [LARGE SCALE GENOMIC DNA]</scope>
    <source>
        <strain evidence="8 9">Seoho-28</strain>
    </source>
</reference>
<evidence type="ECO:0000313" key="8">
    <source>
        <dbReference type="EMBL" id="PTL58636.1"/>
    </source>
</evidence>
<dbReference type="CDD" id="cd04842">
    <property type="entry name" value="Peptidases_S8_Kp43_protease"/>
    <property type="match status" value="1"/>
</dbReference>
<dbReference type="InterPro" id="IPR000209">
    <property type="entry name" value="Peptidase_S8/S53_dom"/>
</dbReference>
<feature type="active site" description="Charge relay system" evidence="5">
    <location>
        <position position="595"/>
    </location>
</feature>
<dbReference type="EMBL" id="PYYB01000001">
    <property type="protein sequence ID" value="PTL58636.1"/>
    <property type="molecule type" value="Genomic_DNA"/>
</dbReference>
<feature type="active site" description="Charge relay system" evidence="5">
    <location>
        <position position="324"/>
    </location>
</feature>
<gene>
    <name evidence="8" type="ORF">C7Y72_02690</name>
</gene>
<evidence type="ECO:0000256" key="4">
    <source>
        <dbReference type="ARBA" id="ARBA00022825"/>
    </source>
</evidence>
<feature type="active site" description="Charge relay system" evidence="5">
    <location>
        <position position="373"/>
    </location>
</feature>
<feature type="compositionally biased region" description="Low complexity" evidence="6">
    <location>
        <begin position="1183"/>
        <end position="1192"/>
    </location>
</feature>
<evidence type="ECO:0000259" key="7">
    <source>
        <dbReference type="PROSITE" id="PS51829"/>
    </source>
</evidence>
<comment type="caution">
    <text evidence="8">The sequence shown here is derived from an EMBL/GenBank/DDBJ whole genome shotgun (WGS) entry which is preliminary data.</text>
</comment>
<dbReference type="SUPFAM" id="SSF49299">
    <property type="entry name" value="PKD domain"/>
    <property type="match status" value="1"/>
</dbReference>
<keyword evidence="4 5" id="KW-0720">Serine protease</keyword>
<organism evidence="8 9">
    <name type="scientific">Paraconexibacter algicola</name>
    <dbReference type="NCBI Taxonomy" id="2133960"/>
    <lineage>
        <taxon>Bacteria</taxon>
        <taxon>Bacillati</taxon>
        <taxon>Actinomycetota</taxon>
        <taxon>Thermoleophilia</taxon>
        <taxon>Solirubrobacterales</taxon>
        <taxon>Paraconexibacteraceae</taxon>
        <taxon>Paraconexibacter</taxon>
    </lineage>
</organism>
<dbReference type="PANTHER" id="PTHR43806:SF11">
    <property type="entry name" value="CEREVISIN-RELATED"/>
    <property type="match status" value="1"/>
</dbReference>
<keyword evidence="2 5" id="KW-0645">Protease</keyword>
<dbReference type="CDD" id="cd00146">
    <property type="entry name" value="PKD"/>
    <property type="match status" value="1"/>
</dbReference>
<dbReference type="PANTHER" id="PTHR43806">
    <property type="entry name" value="PEPTIDASE S8"/>
    <property type="match status" value="1"/>
</dbReference>
<dbReference type="PROSITE" id="PS00138">
    <property type="entry name" value="SUBTILASE_SER"/>
    <property type="match status" value="1"/>
</dbReference>
<name>A0A2T4UHB3_9ACTN</name>
<dbReference type="SUPFAM" id="SSF52743">
    <property type="entry name" value="Subtilisin-like"/>
    <property type="match status" value="1"/>
</dbReference>
<dbReference type="SUPFAM" id="SSF49785">
    <property type="entry name" value="Galactose-binding domain-like"/>
    <property type="match status" value="2"/>
</dbReference>
<feature type="compositionally biased region" description="Pro residues" evidence="6">
    <location>
        <begin position="1161"/>
        <end position="1182"/>
    </location>
</feature>
<dbReference type="InterPro" id="IPR050131">
    <property type="entry name" value="Peptidase_S8_subtilisin-like"/>
</dbReference>
<dbReference type="OrthoDB" id="900053at2"/>
<evidence type="ECO:0000256" key="1">
    <source>
        <dbReference type="ARBA" id="ARBA00011073"/>
    </source>
</evidence>
<protein>
    <recommendedName>
        <fullName evidence="7">P/Homo B domain-containing protein</fullName>
    </recommendedName>
</protein>
<comment type="similarity">
    <text evidence="1 5">Belongs to the peptidase S8 family.</text>
</comment>
<evidence type="ECO:0000256" key="6">
    <source>
        <dbReference type="SAM" id="MobiDB-lite"/>
    </source>
</evidence>
<accession>A0A2T4UHB3</accession>
<feature type="region of interest" description="Disordered" evidence="6">
    <location>
        <begin position="539"/>
        <end position="565"/>
    </location>
</feature>
<feature type="region of interest" description="Disordered" evidence="6">
    <location>
        <begin position="1144"/>
        <end position="1207"/>
    </location>
</feature>
<dbReference type="InterPro" id="IPR015500">
    <property type="entry name" value="Peptidase_S8_subtilisin-rel"/>
</dbReference>
<dbReference type="Proteomes" id="UP000240739">
    <property type="component" value="Unassembled WGS sequence"/>
</dbReference>
<dbReference type="InterPro" id="IPR013783">
    <property type="entry name" value="Ig-like_fold"/>
</dbReference>
<keyword evidence="9" id="KW-1185">Reference proteome</keyword>
<dbReference type="RefSeq" id="WP_107567073.1">
    <property type="nucleotide sequence ID" value="NZ_PYYB01000001.1"/>
</dbReference>
<evidence type="ECO:0000313" key="9">
    <source>
        <dbReference type="Proteomes" id="UP000240739"/>
    </source>
</evidence>
<dbReference type="InterPro" id="IPR002884">
    <property type="entry name" value="P_dom"/>
</dbReference>
<dbReference type="Gene3D" id="2.60.40.10">
    <property type="entry name" value="Immunoglobulins"/>
    <property type="match status" value="1"/>
</dbReference>
<dbReference type="InterPro" id="IPR000601">
    <property type="entry name" value="PKD_dom"/>
</dbReference>
<dbReference type="Gene3D" id="2.60.120.260">
    <property type="entry name" value="Galactose-binding domain-like"/>
    <property type="match status" value="1"/>
</dbReference>
<dbReference type="SMART" id="SM00089">
    <property type="entry name" value="PKD"/>
    <property type="match status" value="1"/>
</dbReference>
<dbReference type="GO" id="GO:0004252">
    <property type="term" value="F:serine-type endopeptidase activity"/>
    <property type="evidence" value="ECO:0007669"/>
    <property type="project" value="UniProtKB-UniRule"/>
</dbReference>
<keyword evidence="3 5" id="KW-0378">Hydrolase</keyword>
<dbReference type="InterPro" id="IPR023828">
    <property type="entry name" value="Peptidase_S8_Ser-AS"/>
</dbReference>
<dbReference type="InterPro" id="IPR034058">
    <property type="entry name" value="TagA/B/C/D_pept_dom"/>
</dbReference>
<dbReference type="Pfam" id="PF01483">
    <property type="entry name" value="P_proprotein"/>
    <property type="match status" value="1"/>
</dbReference>
<dbReference type="PROSITE" id="PS51829">
    <property type="entry name" value="P_HOMO_B"/>
    <property type="match status" value="1"/>
</dbReference>
<sequence length="1292" mass="130765">MSVARPGRASAWAVLTAAVAATLLLVWALPGGPGRATATAGGTGASHLYLVPAGAAADRAVASPAVRLVARYEDAVLAETSAPDAGALVDAGAQIRDDLRRVTLQRRTVDPAAEQAATTTKRAPSPLAAADGPVLQVVQYVGPPKDGWLEDLAATGVRIVSYLPQAAYLVHAEGRQRDALAAYAERSSVVRATFPLAAADKIAPEIPAQGASPVAVQTLTGEDGTPARSALARAAGATTPRPDIHLGPYLTRYATLTRTEVEELAAQPGVVSLEAAPIPELLDERQALLMWDPVAALGAAGTYLGLVDGYTGTDTFDFAIDVTDEGLDTGNAADIGHTDFRVGGSAANPSRVGRIVNARTTGPVEDGSDCGGHGTINAGIAAGFTANTTPATDVDAAGYRYSMGVAPRARINATRVFQCSGPWNAPNLSTVADTTYAAGTRIHTNSWGANSGGAYTPEAQLFDRIVRDAQPGTAGNQQLVEVFSAGNSGPNPGTIGSPGTAKNVLTVGATESERPFGTDACGITDALADDNRQVIGFSSRGPTADGRLKPDVTAPGTHVSGTRSQSGAYNGNGVCGVAGGGIQFNNRYTASSGTSHSAPAVAGLAALVRDVFTPVIGRAPTPALTKALIANATVDIDDPAAGGHAPNTSQGHGTAAIRATLDQAATAAIRTGTFADSGTTQTIVRTVQDPGRPVRVALAFTDAPGSTVGSSVVNDLDLEVTAGGQVYRGNARDGATGLSLPGGTADPRNTLETVVLPAGTTGTYAVTVRATTIAGDGVPGDGDLTDQDYELVVDNQTAATAGYVTGDATTLRDEDGDGVIEPGEPFAAETTVTNVGGSPAQNVRSQISPASPDVTVTEPRGPAIELAPGATGTLAGARGVLASSAPCGTGARIGVALATDAPSGAGIGPGGRIAGPASVAFLRTAPTAVAIPDGPGGASATLPLVVSRPGRVANLEVILDLTHTYVGDLAITLTSPAGTTVTLMSRPGPGGAGSPGDDLVATILDDDATRTIESIVAADAPHTGRWRPDQPLAAFDGQTITGTWTLTVRDLAAGDTGTIQRVGISDPPDCNVDPVPAFDAPTTALVDETVTLDASPAVDRDGSLTRFEWDLDGDGTFERDNGTARTQTVAFPTVGAKPVALRVTDDRGARRTRSATITVGTPPPAPPAPTPTPSATPAPQPTPTTGQGLPTGERPAKVVPSLLGGPSTKRCLSRRTVRVTLKAPKGTTLRSVVVTVNGTRRRTVTGTGLRRAISLAGLPKGRVVVKVLATTTTGARLTASRTYRTCTPKKRR</sequence>
<feature type="domain" description="P/Homo B" evidence="7">
    <location>
        <begin position="914"/>
        <end position="1073"/>
    </location>
</feature>
<evidence type="ECO:0000256" key="3">
    <source>
        <dbReference type="ARBA" id="ARBA00022801"/>
    </source>
</evidence>
<dbReference type="Pfam" id="PF18911">
    <property type="entry name" value="PKD_4"/>
    <property type="match status" value="1"/>
</dbReference>
<dbReference type="Pfam" id="PF00082">
    <property type="entry name" value="Peptidase_S8"/>
    <property type="match status" value="1"/>
</dbReference>
<dbReference type="PROSITE" id="PS51892">
    <property type="entry name" value="SUBTILASE"/>
    <property type="match status" value="1"/>
</dbReference>
<dbReference type="InterPro" id="IPR008979">
    <property type="entry name" value="Galactose-bd-like_sf"/>
</dbReference>
<dbReference type="GO" id="GO:0006508">
    <property type="term" value="P:proteolysis"/>
    <property type="evidence" value="ECO:0007669"/>
    <property type="project" value="UniProtKB-KW"/>
</dbReference>
<dbReference type="Gene3D" id="3.40.50.200">
    <property type="entry name" value="Peptidase S8/S53 domain"/>
    <property type="match status" value="1"/>
</dbReference>
<dbReference type="InterPro" id="IPR036852">
    <property type="entry name" value="Peptidase_S8/S53_dom_sf"/>
</dbReference>
<dbReference type="GO" id="GO:0005615">
    <property type="term" value="C:extracellular space"/>
    <property type="evidence" value="ECO:0007669"/>
    <property type="project" value="TreeGrafter"/>
</dbReference>
<evidence type="ECO:0000256" key="5">
    <source>
        <dbReference type="PROSITE-ProRule" id="PRU01240"/>
    </source>
</evidence>
<evidence type="ECO:0000256" key="2">
    <source>
        <dbReference type="ARBA" id="ARBA00022670"/>
    </source>
</evidence>
<proteinExistence type="inferred from homology"/>
<dbReference type="Gene3D" id="2.60.120.380">
    <property type="match status" value="1"/>
</dbReference>